<keyword evidence="13 21" id="KW-0249">Electron transport</keyword>
<evidence type="ECO:0000256" key="6">
    <source>
        <dbReference type="ARBA" id="ARBA00022448"/>
    </source>
</evidence>
<reference evidence="24" key="1">
    <citation type="journal article" date="2014" name="Int. J. Syst. Evol. Microbiol.">
        <title>Complete genome sequence of Corynebacterium casei LMG S-19264T (=DSM 44701T), isolated from a smear-ripened cheese.</title>
        <authorList>
            <consortium name="US DOE Joint Genome Institute (JGI-PGF)"/>
            <person name="Walter F."/>
            <person name="Albersmeier A."/>
            <person name="Kalinowski J."/>
            <person name="Ruckert C."/>
        </authorList>
    </citation>
    <scope>NUCLEOTIDE SEQUENCE</scope>
    <source>
        <strain evidence="24">JCM 18487</strain>
    </source>
</reference>
<dbReference type="FunFam" id="1.20.210.10:FF:000006">
    <property type="entry name" value="Cytochrome c oxidase subunit 1"/>
    <property type="match status" value="1"/>
</dbReference>
<dbReference type="InterPro" id="IPR023615">
    <property type="entry name" value="Cyt_c_Oxase_su1_BS"/>
</dbReference>
<dbReference type="GO" id="GO:0022904">
    <property type="term" value="P:respiratory electron transport chain"/>
    <property type="evidence" value="ECO:0007669"/>
    <property type="project" value="TreeGrafter"/>
</dbReference>
<evidence type="ECO:0000256" key="11">
    <source>
        <dbReference type="ARBA" id="ARBA00022723"/>
    </source>
</evidence>
<comment type="caution">
    <text evidence="24">The sequence shown here is derived from an EMBL/GenBank/DDBJ whole genome shotgun (WGS) entry which is preliminary data.</text>
</comment>
<comment type="subcellular location">
    <subcellularLocation>
        <location evidence="1">Cell membrane</location>
        <topology evidence="1">Multi-pass membrane protein</topology>
    </subcellularLocation>
</comment>
<dbReference type="InterPro" id="IPR036927">
    <property type="entry name" value="Cyt_c_oxase-like_su1_sf"/>
</dbReference>
<dbReference type="GO" id="GO:0020037">
    <property type="term" value="F:heme binding"/>
    <property type="evidence" value="ECO:0007669"/>
    <property type="project" value="InterPro"/>
</dbReference>
<feature type="transmembrane region" description="Helical" evidence="22">
    <location>
        <begin position="596"/>
        <end position="616"/>
    </location>
</feature>
<name>A0A917KBA8_9BACL</name>
<feature type="transmembrane region" description="Helical" evidence="22">
    <location>
        <begin position="63"/>
        <end position="83"/>
    </location>
</feature>
<dbReference type="CDD" id="cd01662">
    <property type="entry name" value="Ubiquinol_Oxidase_I"/>
    <property type="match status" value="1"/>
</dbReference>
<evidence type="ECO:0000256" key="20">
    <source>
        <dbReference type="ARBA" id="ARBA00047816"/>
    </source>
</evidence>
<evidence type="ECO:0000256" key="5">
    <source>
        <dbReference type="ARBA" id="ARBA00015947"/>
    </source>
</evidence>
<dbReference type="InterPro" id="IPR000883">
    <property type="entry name" value="Cyt_C_Oxase_1"/>
</dbReference>
<dbReference type="GO" id="GO:0009060">
    <property type="term" value="P:aerobic respiration"/>
    <property type="evidence" value="ECO:0007669"/>
    <property type="project" value="InterPro"/>
</dbReference>
<feature type="transmembrane region" description="Helical" evidence="22">
    <location>
        <begin position="495"/>
        <end position="520"/>
    </location>
</feature>
<dbReference type="EC" id="7.1.1.9" evidence="4"/>
<dbReference type="Gene3D" id="1.10.287.70">
    <property type="match status" value="1"/>
</dbReference>
<dbReference type="PANTHER" id="PTHR10422:SF35">
    <property type="entry name" value="CYTOCHROME BO(3) UBIQUINOL OXIDASE SUBUNIT 1"/>
    <property type="match status" value="1"/>
</dbReference>
<keyword evidence="25" id="KW-1185">Reference proteome</keyword>
<evidence type="ECO:0000256" key="14">
    <source>
        <dbReference type="ARBA" id="ARBA00022989"/>
    </source>
</evidence>
<evidence type="ECO:0000256" key="10">
    <source>
        <dbReference type="ARBA" id="ARBA00022692"/>
    </source>
</evidence>
<feature type="domain" description="Cytochrome oxidase subunit I profile" evidence="23">
    <location>
        <begin position="43"/>
        <end position="559"/>
    </location>
</feature>
<feature type="transmembrane region" description="Helical" evidence="22">
    <location>
        <begin position="349"/>
        <end position="369"/>
    </location>
</feature>
<evidence type="ECO:0000256" key="1">
    <source>
        <dbReference type="ARBA" id="ARBA00004651"/>
    </source>
</evidence>
<evidence type="ECO:0000256" key="18">
    <source>
        <dbReference type="ARBA" id="ARBA00031397"/>
    </source>
</evidence>
<keyword evidence="8 21" id="KW-0349">Heme</keyword>
<evidence type="ECO:0000256" key="13">
    <source>
        <dbReference type="ARBA" id="ARBA00022982"/>
    </source>
</evidence>
<evidence type="ECO:0000259" key="23">
    <source>
        <dbReference type="PROSITE" id="PS50855"/>
    </source>
</evidence>
<keyword evidence="7" id="KW-1003">Cell membrane</keyword>
<organism evidence="24 25">
    <name type="scientific">Alicyclobacillus cellulosilyticus</name>
    <dbReference type="NCBI Taxonomy" id="1003997"/>
    <lineage>
        <taxon>Bacteria</taxon>
        <taxon>Bacillati</taxon>
        <taxon>Bacillota</taxon>
        <taxon>Bacilli</taxon>
        <taxon>Bacillales</taxon>
        <taxon>Alicyclobacillaceae</taxon>
        <taxon>Alicyclobacillus</taxon>
    </lineage>
</organism>
<keyword evidence="14 22" id="KW-1133">Transmembrane helix</keyword>
<evidence type="ECO:0000256" key="22">
    <source>
        <dbReference type="SAM" id="Phobius"/>
    </source>
</evidence>
<feature type="transmembrane region" description="Helical" evidence="22">
    <location>
        <begin position="20"/>
        <end position="42"/>
    </location>
</feature>
<comment type="pathway">
    <text evidence="2">Energy metabolism; oxidative phosphorylation.</text>
</comment>
<dbReference type="GO" id="GO:0015990">
    <property type="term" value="P:electron transport coupled proton transport"/>
    <property type="evidence" value="ECO:0007669"/>
    <property type="project" value="TreeGrafter"/>
</dbReference>
<evidence type="ECO:0000256" key="21">
    <source>
        <dbReference type="RuleBase" id="RU000370"/>
    </source>
</evidence>
<feature type="transmembrane region" description="Helical" evidence="22">
    <location>
        <begin position="228"/>
        <end position="256"/>
    </location>
</feature>
<feature type="transmembrane region" description="Helical" evidence="22">
    <location>
        <begin position="417"/>
        <end position="441"/>
    </location>
</feature>
<keyword evidence="9 21" id="KW-0679">Respiratory chain</keyword>
<evidence type="ECO:0000256" key="12">
    <source>
        <dbReference type="ARBA" id="ARBA00022967"/>
    </source>
</evidence>
<keyword evidence="17 22" id="KW-0472">Membrane</keyword>
<dbReference type="GO" id="GO:0004129">
    <property type="term" value="F:cytochrome-c oxidase activity"/>
    <property type="evidence" value="ECO:0007669"/>
    <property type="project" value="UniProtKB-EC"/>
</dbReference>
<keyword evidence="16" id="KW-0186">Copper</keyword>
<dbReference type="Proteomes" id="UP000637695">
    <property type="component" value="Unassembled WGS sequence"/>
</dbReference>
<dbReference type="Gene3D" id="1.20.210.10">
    <property type="entry name" value="Cytochrome c oxidase-like, subunit I domain"/>
    <property type="match status" value="1"/>
</dbReference>
<keyword evidence="12" id="KW-1278">Translocase</keyword>
<accession>A0A917KBA8</accession>
<proteinExistence type="inferred from homology"/>
<comment type="similarity">
    <text evidence="3 21">Belongs to the heme-copper respiratory oxidase family.</text>
</comment>
<evidence type="ECO:0000256" key="3">
    <source>
        <dbReference type="ARBA" id="ARBA00009578"/>
    </source>
</evidence>
<sequence length="656" mass="74467">MWEAIRQFGDTYLMWKEGPLIWASDVLILLTIAGIVAVLTYFKKWKWLWDEWLTTVDHKKIGIMYLICALLMFFRGGVDALLMRTQLALPNNHFLDAEHYDQIFTTHGTIMILFMAMPFIFALFNIAVPLQIGARDVAFPYLNAISFWLFFFGALLFNISFVFGGSPDAGWTSYPPLTELGFDKGPGENYYLVSLLISGIGTIGTGINFIATILKMRAPGMTMMKMPLFSWAVLASSIVILTVFPALNVALALLLIDRLFGAHFFTIQAGGNPMMFINLFWVWGHPEVYIVVLVAFGVYSEVVATFSRKEIFGYKSMVASLMAITIVGDLTWVHHFFTMGAGPDVNSFFAVSTMAVGIPTGVKMFNWLFTMYRGRIRLTLPMLWTLAFIVCFAFAGATGVMLAAAPADYQYHNSYFLVAHFHQALIGGVVFGMLAGMYYWWPKMFGFKLDERLGRWAFWLFNLGFYVCFVPQYALGFMGMQRRMYTYPAVFGWGPLNFISTVGAYIMGLGFLFIVAQVLYSIKYGERDVTGDIWDGRTLEWSLPSPVPHYNFAVIPYVTHRDMWWELKEQGRTQELRPRPEDIRPIHMPNNSGRPFLLGVCFFVAGLGFVFAWWLLAVLGLLGVGACLLARSFETHDEHDVPAEEIRRYEAQLGRL</sequence>
<reference evidence="24" key="2">
    <citation type="submission" date="2020-09" db="EMBL/GenBank/DDBJ databases">
        <authorList>
            <person name="Sun Q."/>
            <person name="Ohkuma M."/>
        </authorList>
    </citation>
    <scope>NUCLEOTIDE SEQUENCE</scope>
    <source>
        <strain evidence="24">JCM 18487</strain>
    </source>
</reference>
<dbReference type="PANTHER" id="PTHR10422">
    <property type="entry name" value="CYTOCHROME C OXIDASE SUBUNIT 1"/>
    <property type="match status" value="1"/>
</dbReference>
<evidence type="ECO:0000256" key="4">
    <source>
        <dbReference type="ARBA" id="ARBA00012949"/>
    </source>
</evidence>
<keyword evidence="10 21" id="KW-0812">Transmembrane</keyword>
<evidence type="ECO:0000256" key="2">
    <source>
        <dbReference type="ARBA" id="ARBA00004673"/>
    </source>
</evidence>
<dbReference type="GO" id="GO:0005886">
    <property type="term" value="C:plasma membrane"/>
    <property type="evidence" value="ECO:0007669"/>
    <property type="project" value="UniProtKB-SubCell"/>
</dbReference>
<dbReference type="PRINTS" id="PR01165">
    <property type="entry name" value="CYCOXIDASEI"/>
</dbReference>
<feature type="transmembrane region" description="Helical" evidence="22">
    <location>
        <begin position="140"/>
        <end position="163"/>
    </location>
</feature>
<feature type="transmembrane region" description="Helical" evidence="22">
    <location>
        <begin position="453"/>
        <end position="475"/>
    </location>
</feature>
<dbReference type="Pfam" id="PF00115">
    <property type="entry name" value="COX1"/>
    <property type="match status" value="1"/>
</dbReference>
<dbReference type="GO" id="GO:0046872">
    <property type="term" value="F:metal ion binding"/>
    <property type="evidence" value="ECO:0007669"/>
    <property type="project" value="UniProtKB-KW"/>
</dbReference>
<dbReference type="RefSeq" id="WP_188882205.1">
    <property type="nucleotide sequence ID" value="NZ_BMOY01000021.1"/>
</dbReference>
<evidence type="ECO:0000256" key="9">
    <source>
        <dbReference type="ARBA" id="ARBA00022660"/>
    </source>
</evidence>
<dbReference type="InterPro" id="IPR023616">
    <property type="entry name" value="Cyt_c_oxase-like_su1_dom"/>
</dbReference>
<dbReference type="AlphaFoldDB" id="A0A917KBA8"/>
<dbReference type="PROSITE" id="PS50855">
    <property type="entry name" value="COX1"/>
    <property type="match status" value="1"/>
</dbReference>
<protein>
    <recommendedName>
        <fullName evidence="5">Cytochrome c oxidase subunit 1</fullName>
        <ecNumber evidence="4">7.1.1.9</ecNumber>
    </recommendedName>
    <alternativeName>
        <fullName evidence="18">Cytochrome aa3 subunit 1</fullName>
    </alternativeName>
    <alternativeName>
        <fullName evidence="19">Cytochrome c oxidase polypeptide I</fullName>
    </alternativeName>
</protein>
<evidence type="ECO:0000313" key="24">
    <source>
        <dbReference type="EMBL" id="GGJ07046.1"/>
    </source>
</evidence>
<comment type="catalytic activity">
    <reaction evidence="20">
        <text>4 Fe(II)-[cytochrome c] + O2 + 8 H(+)(in) = 4 Fe(III)-[cytochrome c] + 2 H2O + 4 H(+)(out)</text>
        <dbReference type="Rhea" id="RHEA:11436"/>
        <dbReference type="Rhea" id="RHEA-COMP:10350"/>
        <dbReference type="Rhea" id="RHEA-COMP:14399"/>
        <dbReference type="ChEBI" id="CHEBI:15377"/>
        <dbReference type="ChEBI" id="CHEBI:15378"/>
        <dbReference type="ChEBI" id="CHEBI:15379"/>
        <dbReference type="ChEBI" id="CHEBI:29033"/>
        <dbReference type="ChEBI" id="CHEBI:29034"/>
        <dbReference type="EC" id="7.1.1.9"/>
    </reaction>
</comment>
<dbReference type="EMBL" id="BMOY01000021">
    <property type="protein sequence ID" value="GGJ07046.1"/>
    <property type="molecule type" value="Genomic_DNA"/>
</dbReference>
<evidence type="ECO:0000256" key="19">
    <source>
        <dbReference type="ARBA" id="ARBA00032715"/>
    </source>
</evidence>
<evidence type="ECO:0000313" key="25">
    <source>
        <dbReference type="Proteomes" id="UP000637695"/>
    </source>
</evidence>
<evidence type="ECO:0000256" key="8">
    <source>
        <dbReference type="ARBA" id="ARBA00022617"/>
    </source>
</evidence>
<dbReference type="SUPFAM" id="SSF81442">
    <property type="entry name" value="Cytochrome c oxidase subunit I-like"/>
    <property type="match status" value="1"/>
</dbReference>
<gene>
    <name evidence="24" type="primary">qoxB</name>
    <name evidence="24" type="ORF">GCM10010885_15300</name>
</gene>
<evidence type="ECO:0000256" key="16">
    <source>
        <dbReference type="ARBA" id="ARBA00023008"/>
    </source>
</evidence>
<evidence type="ECO:0000256" key="15">
    <source>
        <dbReference type="ARBA" id="ARBA00023004"/>
    </source>
</evidence>
<feature type="transmembrane region" description="Helical" evidence="22">
    <location>
        <begin position="190"/>
        <end position="216"/>
    </location>
</feature>
<keyword evidence="15" id="KW-0408">Iron</keyword>
<feature type="transmembrane region" description="Helical" evidence="22">
    <location>
        <begin position="381"/>
        <end position="405"/>
    </location>
</feature>
<dbReference type="PROSITE" id="PS00077">
    <property type="entry name" value="COX1_CUB"/>
    <property type="match status" value="1"/>
</dbReference>
<evidence type="ECO:0000256" key="7">
    <source>
        <dbReference type="ARBA" id="ARBA00022475"/>
    </source>
</evidence>
<feature type="transmembrane region" description="Helical" evidence="22">
    <location>
        <begin position="103"/>
        <end position="128"/>
    </location>
</feature>
<keyword evidence="6 21" id="KW-0813">Transport</keyword>
<feature type="transmembrane region" description="Helical" evidence="22">
    <location>
        <begin position="318"/>
        <end position="337"/>
    </location>
</feature>
<evidence type="ECO:0000256" key="17">
    <source>
        <dbReference type="ARBA" id="ARBA00023136"/>
    </source>
</evidence>
<keyword evidence="11" id="KW-0479">Metal-binding</keyword>